<dbReference type="PANTHER" id="PTHR34075">
    <property type="entry name" value="BLR3430 PROTEIN"/>
    <property type="match status" value="1"/>
</dbReference>
<gene>
    <name evidence="4" type="ORF">H7K38_05325</name>
</gene>
<dbReference type="Gene3D" id="6.10.30.10">
    <property type="match status" value="1"/>
</dbReference>
<protein>
    <submittedName>
        <fullName evidence="4">Zn-ribbon domain-containing OB-fold protein</fullName>
    </submittedName>
</protein>
<comment type="caution">
    <text evidence="4">The sequence shown here is derived from an EMBL/GenBank/DDBJ whole genome shotgun (WGS) entry which is preliminary data.</text>
</comment>
<dbReference type="SUPFAM" id="SSF50249">
    <property type="entry name" value="Nucleic acid-binding proteins"/>
    <property type="match status" value="1"/>
</dbReference>
<dbReference type="PANTHER" id="PTHR34075:SF5">
    <property type="entry name" value="BLR3430 PROTEIN"/>
    <property type="match status" value="1"/>
</dbReference>
<feature type="domain" description="ChsH2 rubredoxin-like zinc ribbon" evidence="3">
    <location>
        <begin position="31"/>
        <end position="66"/>
    </location>
</feature>
<accession>A0AA41XMD5</accession>
<feature type="domain" description="ChsH2 C-terminal OB-fold" evidence="2">
    <location>
        <begin position="68"/>
        <end position="131"/>
    </location>
</feature>
<sequence length="146" mass="15956">MTSTTSDTPEPLRPQAGPVPHASSHLSVPFWRGCQAGELRYQRCGDCGRANFPPTEQCRQCLSAELRWERSGGLGDIYSWTVVHRPVTAEFRPPYAPAIVTLDEGYQMLTNVVGVAPEDLAVGMRVRAQFHAAGPDVTLPYFTGAP</sequence>
<dbReference type="InterPro" id="IPR012340">
    <property type="entry name" value="NA-bd_OB-fold"/>
</dbReference>
<name>A0AA41XMD5_9MYCO</name>
<dbReference type="InterPro" id="IPR052513">
    <property type="entry name" value="Thioester_dehydratase-like"/>
</dbReference>
<dbReference type="InterPro" id="IPR002878">
    <property type="entry name" value="ChsH2_C"/>
</dbReference>
<dbReference type="Proteomes" id="UP001141650">
    <property type="component" value="Unassembled WGS sequence"/>
</dbReference>
<dbReference type="Pfam" id="PF01796">
    <property type="entry name" value="OB_ChsH2_C"/>
    <property type="match status" value="1"/>
</dbReference>
<evidence type="ECO:0000313" key="4">
    <source>
        <dbReference type="EMBL" id="MCV7378074.1"/>
    </source>
</evidence>
<feature type="region of interest" description="Disordered" evidence="1">
    <location>
        <begin position="1"/>
        <end position="24"/>
    </location>
</feature>
<evidence type="ECO:0000259" key="2">
    <source>
        <dbReference type="Pfam" id="PF01796"/>
    </source>
</evidence>
<organism evidence="4 5">
    <name type="scientific">Mycobacterium alsense</name>
    <dbReference type="NCBI Taxonomy" id="324058"/>
    <lineage>
        <taxon>Bacteria</taxon>
        <taxon>Bacillati</taxon>
        <taxon>Actinomycetota</taxon>
        <taxon>Actinomycetes</taxon>
        <taxon>Mycobacteriales</taxon>
        <taxon>Mycobacteriaceae</taxon>
        <taxon>Mycobacterium</taxon>
    </lineage>
</organism>
<evidence type="ECO:0000259" key="3">
    <source>
        <dbReference type="Pfam" id="PF12172"/>
    </source>
</evidence>
<dbReference type="InterPro" id="IPR022002">
    <property type="entry name" value="ChsH2_Znr"/>
</dbReference>
<reference evidence="4" key="2">
    <citation type="journal article" date="2022" name="BMC Genomics">
        <title>Comparative genome analysis of mycobacteria focusing on tRNA and non-coding RNA.</title>
        <authorList>
            <person name="Behra P.R.K."/>
            <person name="Pettersson B.M.F."/>
            <person name="Ramesh M."/>
            <person name="Das S."/>
            <person name="Dasgupta S."/>
            <person name="Kirsebom L.A."/>
        </authorList>
    </citation>
    <scope>NUCLEOTIDE SEQUENCE</scope>
    <source>
        <strain evidence="4">CCUG 55640</strain>
    </source>
</reference>
<evidence type="ECO:0000313" key="5">
    <source>
        <dbReference type="Proteomes" id="UP001141650"/>
    </source>
</evidence>
<dbReference type="RefSeq" id="WP_083136359.1">
    <property type="nucleotide sequence ID" value="NZ_JACKVH010000012.1"/>
</dbReference>
<evidence type="ECO:0000256" key="1">
    <source>
        <dbReference type="SAM" id="MobiDB-lite"/>
    </source>
</evidence>
<proteinExistence type="predicted"/>
<dbReference type="EMBL" id="JACKVH010000012">
    <property type="protein sequence ID" value="MCV7378074.1"/>
    <property type="molecule type" value="Genomic_DNA"/>
</dbReference>
<dbReference type="Pfam" id="PF12172">
    <property type="entry name" value="zf-ChsH2"/>
    <property type="match status" value="1"/>
</dbReference>
<dbReference type="AlphaFoldDB" id="A0AA41XMD5"/>
<reference evidence="4" key="1">
    <citation type="submission" date="2020-07" db="EMBL/GenBank/DDBJ databases">
        <authorList>
            <person name="Pettersson B.M.F."/>
            <person name="Behra P.R.K."/>
            <person name="Ramesh M."/>
            <person name="Das S."/>
            <person name="Dasgupta S."/>
            <person name="Kirsebom L.A."/>
        </authorList>
    </citation>
    <scope>NUCLEOTIDE SEQUENCE</scope>
    <source>
        <strain evidence="4">CCUG 55640</strain>
    </source>
</reference>